<dbReference type="Gene3D" id="3.40.50.12780">
    <property type="entry name" value="N-terminal domain of ligase-like"/>
    <property type="match status" value="1"/>
</dbReference>
<dbReference type="Proteomes" id="UP001596137">
    <property type="component" value="Unassembled WGS sequence"/>
</dbReference>
<evidence type="ECO:0000259" key="3">
    <source>
        <dbReference type="PROSITE" id="PS50075"/>
    </source>
</evidence>
<name>A0ABW1NBF4_9ACTN</name>
<sequence length="601" mass="63570">MTDTKRRLVQLIHRHADDPGSGTALEQGGRAVTYRELGKLTGERTLELEALGVRGTFVALERSKSVEFVVDFLAVLAAGGTVVPVDPDTPPDRRAVFLELAAPEFLLGETGVLRLGGPRDRGVPRDAAFVYFTSGSTGTPKPVLGSAAAVAGFAEWFGPEFGAGPRDRFAFLTGLSFEAALRDVFPPLVAGATLVLPEEGAADEPEAAVAWLARRDVSVVTVVPSTARAWLAHGRTVCPAVRAVFFVGEPPGADLLGGWRTLFPNTTLRVNSYGSTESGQATVYNRIADDERAAAVPAGRPVPGTRYCFVEPGAVLDAGLVRERLEHPASGGEIVLVSRSCSHGYLGMPQENAARFADLGDGVTAYRTGDLGHVDAGGDLVVVGRADDEIKINGVRVHPAEVLRAVRAHRSVRDAFVTATRAEQDADGTRTRAHLTAYVVPEGDLSVVDLRRDLLDALPPAMIPARFVEVAELPRTRTGKVDRAALTGLAERAAGFVAPSGDVEPRVAAQFAELLGAERVSAADDLFTLGGDSITATRLVSRLWQEFGVRLSQRDVFAAATVAGIAALIMERWLLAEDPDELRALLDALEGDGGLQAGGTS</sequence>
<evidence type="ECO:0000313" key="5">
    <source>
        <dbReference type="Proteomes" id="UP001596137"/>
    </source>
</evidence>
<dbReference type="InterPro" id="IPR042099">
    <property type="entry name" value="ANL_N_sf"/>
</dbReference>
<dbReference type="PROSITE" id="PS00012">
    <property type="entry name" value="PHOSPHOPANTETHEINE"/>
    <property type="match status" value="1"/>
</dbReference>
<dbReference type="Gene3D" id="1.10.1200.10">
    <property type="entry name" value="ACP-like"/>
    <property type="match status" value="1"/>
</dbReference>
<dbReference type="PANTHER" id="PTHR44845:SF6">
    <property type="entry name" value="BETA-ALANINE-ACTIVATING ENZYME"/>
    <property type="match status" value="1"/>
</dbReference>
<organism evidence="4 5">
    <name type="scientific">Sphaerisporangium aureirubrum</name>
    <dbReference type="NCBI Taxonomy" id="1544736"/>
    <lineage>
        <taxon>Bacteria</taxon>
        <taxon>Bacillati</taxon>
        <taxon>Actinomycetota</taxon>
        <taxon>Actinomycetes</taxon>
        <taxon>Streptosporangiales</taxon>
        <taxon>Streptosporangiaceae</taxon>
        <taxon>Sphaerisporangium</taxon>
    </lineage>
</organism>
<dbReference type="Pfam" id="PF00501">
    <property type="entry name" value="AMP-binding"/>
    <property type="match status" value="2"/>
</dbReference>
<dbReference type="EMBL" id="JBHSRF010000005">
    <property type="protein sequence ID" value="MFC6080641.1"/>
    <property type="molecule type" value="Genomic_DNA"/>
</dbReference>
<dbReference type="InterPro" id="IPR020845">
    <property type="entry name" value="AMP-binding_CS"/>
</dbReference>
<keyword evidence="2" id="KW-0597">Phosphoprotein</keyword>
<dbReference type="PANTHER" id="PTHR44845">
    <property type="entry name" value="CARRIER DOMAIN-CONTAINING PROTEIN"/>
    <property type="match status" value="1"/>
</dbReference>
<dbReference type="InterPro" id="IPR045851">
    <property type="entry name" value="AMP-bd_C_sf"/>
</dbReference>
<reference evidence="5" key="1">
    <citation type="journal article" date="2019" name="Int. J. Syst. Evol. Microbiol.">
        <title>The Global Catalogue of Microorganisms (GCM) 10K type strain sequencing project: providing services to taxonomists for standard genome sequencing and annotation.</title>
        <authorList>
            <consortium name="The Broad Institute Genomics Platform"/>
            <consortium name="The Broad Institute Genome Sequencing Center for Infectious Disease"/>
            <person name="Wu L."/>
            <person name="Ma J."/>
        </authorList>
    </citation>
    <scope>NUCLEOTIDE SEQUENCE [LARGE SCALE GENOMIC DNA]</scope>
    <source>
        <strain evidence="5">JCM 30346</strain>
    </source>
</reference>
<proteinExistence type="predicted"/>
<dbReference type="Gene3D" id="3.30.300.30">
    <property type="match status" value="1"/>
</dbReference>
<evidence type="ECO:0000313" key="4">
    <source>
        <dbReference type="EMBL" id="MFC6080641.1"/>
    </source>
</evidence>
<dbReference type="SUPFAM" id="SSF56801">
    <property type="entry name" value="Acetyl-CoA synthetase-like"/>
    <property type="match status" value="1"/>
</dbReference>
<dbReference type="InterPro" id="IPR009081">
    <property type="entry name" value="PP-bd_ACP"/>
</dbReference>
<dbReference type="PROSITE" id="PS00455">
    <property type="entry name" value="AMP_BINDING"/>
    <property type="match status" value="1"/>
</dbReference>
<accession>A0ABW1NBF4</accession>
<comment type="caution">
    <text evidence="4">The sequence shown here is derived from an EMBL/GenBank/DDBJ whole genome shotgun (WGS) entry which is preliminary data.</text>
</comment>
<dbReference type="SMART" id="SM00823">
    <property type="entry name" value="PKS_PP"/>
    <property type="match status" value="1"/>
</dbReference>
<dbReference type="InterPro" id="IPR036736">
    <property type="entry name" value="ACP-like_sf"/>
</dbReference>
<evidence type="ECO:0000256" key="1">
    <source>
        <dbReference type="ARBA" id="ARBA00022450"/>
    </source>
</evidence>
<dbReference type="InterPro" id="IPR020806">
    <property type="entry name" value="PKS_PP-bd"/>
</dbReference>
<dbReference type="InterPro" id="IPR000873">
    <property type="entry name" value="AMP-dep_synth/lig_dom"/>
</dbReference>
<dbReference type="PROSITE" id="PS50075">
    <property type="entry name" value="CARRIER"/>
    <property type="match status" value="1"/>
</dbReference>
<dbReference type="InterPro" id="IPR006162">
    <property type="entry name" value="Ppantetheine_attach_site"/>
</dbReference>
<protein>
    <submittedName>
        <fullName evidence="4">AMP-binding protein</fullName>
    </submittedName>
</protein>
<dbReference type="Pfam" id="PF00550">
    <property type="entry name" value="PP-binding"/>
    <property type="match status" value="1"/>
</dbReference>
<evidence type="ECO:0000256" key="2">
    <source>
        <dbReference type="ARBA" id="ARBA00022553"/>
    </source>
</evidence>
<dbReference type="RefSeq" id="WP_380747632.1">
    <property type="nucleotide sequence ID" value="NZ_JBHSRF010000005.1"/>
</dbReference>
<keyword evidence="1" id="KW-0596">Phosphopantetheine</keyword>
<keyword evidence="5" id="KW-1185">Reference proteome</keyword>
<dbReference type="SUPFAM" id="SSF47336">
    <property type="entry name" value="ACP-like"/>
    <property type="match status" value="1"/>
</dbReference>
<feature type="domain" description="Carrier" evidence="3">
    <location>
        <begin position="498"/>
        <end position="573"/>
    </location>
</feature>
<gene>
    <name evidence="4" type="ORF">ACFP1K_05690</name>
</gene>